<evidence type="ECO:0000313" key="2">
    <source>
        <dbReference type="Proteomes" id="UP000222054"/>
    </source>
</evidence>
<dbReference type="AlphaFoldDB" id="A0A2B9E755"/>
<evidence type="ECO:0000313" key="1">
    <source>
        <dbReference type="EMBL" id="PGM96012.1"/>
    </source>
</evidence>
<protein>
    <recommendedName>
        <fullName evidence="3">YjcQ protein</fullName>
    </recommendedName>
</protein>
<reference evidence="1 2" key="1">
    <citation type="submission" date="2017-09" db="EMBL/GenBank/DDBJ databases">
        <title>Large-scale bioinformatics analysis of Bacillus genomes uncovers conserved roles of natural products in bacterial physiology.</title>
        <authorList>
            <consortium name="Agbiome Team Llc"/>
            <person name="Bleich R.M."/>
            <person name="Grubbs K.J."/>
            <person name="Santa Maria K.C."/>
            <person name="Allen S.E."/>
            <person name="Farag S."/>
            <person name="Shank E.A."/>
            <person name="Bowers A."/>
        </authorList>
    </citation>
    <scope>NUCLEOTIDE SEQUENCE [LARGE SCALE GENOMIC DNA]</scope>
    <source>
        <strain evidence="1 2">AFS053130</strain>
    </source>
</reference>
<evidence type="ECO:0008006" key="3">
    <source>
        <dbReference type="Google" id="ProtNLM"/>
    </source>
</evidence>
<proteinExistence type="predicted"/>
<gene>
    <name evidence="1" type="ORF">CN958_05230</name>
</gene>
<accession>A0A2B9E755</accession>
<dbReference type="InterPro" id="IPR036388">
    <property type="entry name" value="WH-like_DNA-bd_sf"/>
</dbReference>
<comment type="caution">
    <text evidence="1">The sequence shown here is derived from an EMBL/GenBank/DDBJ whole genome shotgun (WGS) entry which is preliminary data.</text>
</comment>
<dbReference type="RefSeq" id="WP_098776106.1">
    <property type="nucleotide sequence ID" value="NZ_NUHO01000027.1"/>
</dbReference>
<name>A0A2B9E755_BACCE</name>
<dbReference type="Proteomes" id="UP000222054">
    <property type="component" value="Unassembled WGS sequence"/>
</dbReference>
<organism evidence="1 2">
    <name type="scientific">Bacillus cereus</name>
    <dbReference type="NCBI Taxonomy" id="1396"/>
    <lineage>
        <taxon>Bacteria</taxon>
        <taxon>Bacillati</taxon>
        <taxon>Bacillota</taxon>
        <taxon>Bacilli</taxon>
        <taxon>Bacillales</taxon>
        <taxon>Bacillaceae</taxon>
        <taxon>Bacillus</taxon>
        <taxon>Bacillus cereus group</taxon>
    </lineage>
</organism>
<dbReference type="EMBL" id="NUHO01000027">
    <property type="protein sequence ID" value="PGM96012.1"/>
    <property type="molecule type" value="Genomic_DNA"/>
</dbReference>
<sequence>MNKDLDLKQRLLVALYLEYQKDLPVMKTVDFKLLETDSKRFQVAIHKLQNEGLITGAKFAGPNTYIHGVMLTVYGLEYVEEILELKATMSAGDKVKNVSKKVTVWGYNELKDFSAKVLGEIVSKSING</sequence>
<dbReference type="Gene3D" id="1.10.10.10">
    <property type="entry name" value="Winged helix-like DNA-binding domain superfamily/Winged helix DNA-binding domain"/>
    <property type="match status" value="1"/>
</dbReference>